<evidence type="ECO:0000313" key="2">
    <source>
        <dbReference type="Proteomes" id="UP000269015"/>
    </source>
</evidence>
<organism evidence="1 2">
    <name type="scientific">Chryseobacterium indologenes</name>
    <name type="common">Flavobacterium indologenes</name>
    <dbReference type="NCBI Taxonomy" id="253"/>
    <lineage>
        <taxon>Bacteria</taxon>
        <taxon>Pseudomonadati</taxon>
        <taxon>Bacteroidota</taxon>
        <taxon>Flavobacteriia</taxon>
        <taxon>Flavobacteriales</taxon>
        <taxon>Weeksellaceae</taxon>
        <taxon>Chryseobacterium group</taxon>
        <taxon>Chryseobacterium</taxon>
    </lineage>
</organism>
<dbReference type="AlphaFoldDB" id="A0AAD0YZ88"/>
<dbReference type="Proteomes" id="UP000269015">
    <property type="component" value="Chromosome"/>
</dbReference>
<name>A0AAD0YZ88_CHRID</name>
<sequence length="123" mass="14452">MIIQDLLNAGVCFAIVQSNSFLTKAKIMLNHEFEIIALEQDRENMIERFTRNEGFHIPDSQKNPKGIISYLLDLREIGEFQKLKEQHFTKVIDDKNGRVWEITGHSFKEYRKLSKRKVLRSVS</sequence>
<evidence type="ECO:0000313" key="1">
    <source>
        <dbReference type="EMBL" id="AZB17604.1"/>
    </source>
</evidence>
<protein>
    <submittedName>
        <fullName evidence="1">Uncharacterized protein</fullName>
    </submittedName>
</protein>
<proteinExistence type="predicted"/>
<dbReference type="EMBL" id="CP033930">
    <property type="protein sequence ID" value="AZB17604.1"/>
    <property type="molecule type" value="Genomic_DNA"/>
</dbReference>
<gene>
    <name evidence="1" type="ORF">EG352_07400</name>
</gene>
<accession>A0AAD0YZ88</accession>
<dbReference type="RefSeq" id="WP_123861575.1">
    <property type="nucleotide sequence ID" value="NZ_CP033930.1"/>
</dbReference>
<reference evidence="1 2" key="1">
    <citation type="submission" date="2018-11" db="EMBL/GenBank/DDBJ databases">
        <title>Proposal to divide the Flavobacteriaceae and reorganize its genera based on Amino Acid Identity values calculated from whole genome sequences.</title>
        <authorList>
            <person name="Nicholson A.C."/>
            <person name="Gulvik C.A."/>
            <person name="Whitney A.M."/>
            <person name="Humrighouse B.W."/>
            <person name="Bell M."/>
            <person name="Holmes B."/>
            <person name="Steigerwalt A.G."/>
            <person name="Villarma A."/>
            <person name="Sheth M."/>
            <person name="Batra D."/>
            <person name="Pryor J."/>
            <person name="Bernardet J.-F."/>
            <person name="Hugo C."/>
            <person name="Kampfer P."/>
            <person name="Newman J."/>
            <person name="McQuiston J.R."/>
        </authorList>
    </citation>
    <scope>NUCLEOTIDE SEQUENCE [LARGE SCALE GENOMIC DNA]</scope>
    <source>
        <strain evidence="1 2">H5559</strain>
    </source>
</reference>